<dbReference type="EMBL" id="JAPFFF010000020">
    <property type="protein sequence ID" value="KAK8857548.1"/>
    <property type="molecule type" value="Genomic_DNA"/>
</dbReference>
<organism evidence="2 4">
    <name type="scientific">Tritrichomonas musculus</name>
    <dbReference type="NCBI Taxonomy" id="1915356"/>
    <lineage>
        <taxon>Eukaryota</taxon>
        <taxon>Metamonada</taxon>
        <taxon>Parabasalia</taxon>
        <taxon>Tritrichomonadida</taxon>
        <taxon>Tritrichomonadidae</taxon>
        <taxon>Tritrichomonas</taxon>
    </lineage>
</organism>
<gene>
    <name evidence="3" type="ORF">M9Y10_015953</name>
    <name evidence="2" type="ORF">M9Y10_021030</name>
</gene>
<evidence type="ECO:0000313" key="3">
    <source>
        <dbReference type="EMBL" id="KAK8857548.1"/>
    </source>
</evidence>
<feature type="compositionally biased region" description="Basic and acidic residues" evidence="1">
    <location>
        <begin position="524"/>
        <end position="535"/>
    </location>
</feature>
<protein>
    <recommendedName>
        <fullName evidence="5">MULE transposase domain-containing protein</fullName>
    </recommendedName>
</protein>
<dbReference type="Proteomes" id="UP001470230">
    <property type="component" value="Unassembled WGS sequence"/>
</dbReference>
<name>A0ABR2HCT8_9EUKA</name>
<evidence type="ECO:0000256" key="1">
    <source>
        <dbReference type="SAM" id="MobiDB-lite"/>
    </source>
</evidence>
<proteinExistence type="predicted"/>
<dbReference type="EMBL" id="JAPFFF010000031">
    <property type="protein sequence ID" value="KAK8844859.1"/>
    <property type="molecule type" value="Genomic_DNA"/>
</dbReference>
<evidence type="ECO:0000313" key="4">
    <source>
        <dbReference type="Proteomes" id="UP001470230"/>
    </source>
</evidence>
<sequence length="618" mass="73101">MISQENFEKLEKELEDELGKEFAQNQSVRPTDAPFTVTYNGYIFKFVKYMIKEKMFKYVCENGYNKHKPKELRCKASILVPLLIIREKIDKIPIKIINEEHTCTKKTGYLDEFIKVTELKQKIEDIYYSKTPRPTKANLLIQLLQIYKSPIPEGIVNSHYSLLEKKNKKTDIDFKKILQTKEGTRFELFKYRFYDQNPPITKFIICYCSDFQKSKISECKYIFIDGTFSITPEPFYQVLVISGQTLYLNLPLAFILLPDKSQGIYEKAFTLFKTESKALFQPGTIFITDFERAEYNAVKKILMDKSHYFQFCYFHYTQILRRYFANYPNFKYLNRLTYIAYQLPFIPLEMVNEVITELYKHSETRNFALYFEKNFINNYDFEEWNCYNKPNKQTITNNFAESINSTLNDKIKKGPTFEEFELGLVEVENEYFLKSKTRVLQKLDIKRIDSEAFKKLFKNFITNIIRGIEDDEEIPENIQNNDSSNDDSYFLNENEDNLEKYPNDILISSDTEEIDDEQQENCEEQNKDDNNVEERNEIVPSDLLEEASSRPKANIRGLPSAVIQVLQENIIQFNRAQPRSAERNAILNSTLARAQEIEPTITRIQIRSWFNNNKNKVQ</sequence>
<feature type="region of interest" description="Disordered" evidence="1">
    <location>
        <begin position="513"/>
        <end position="535"/>
    </location>
</feature>
<keyword evidence="4" id="KW-1185">Reference proteome</keyword>
<feature type="compositionally biased region" description="Acidic residues" evidence="1">
    <location>
        <begin position="513"/>
        <end position="523"/>
    </location>
</feature>
<evidence type="ECO:0000313" key="2">
    <source>
        <dbReference type="EMBL" id="KAK8844859.1"/>
    </source>
</evidence>
<reference evidence="2 4" key="1">
    <citation type="submission" date="2024-04" db="EMBL/GenBank/DDBJ databases">
        <title>Tritrichomonas musculus Genome.</title>
        <authorList>
            <person name="Alves-Ferreira E."/>
            <person name="Grigg M."/>
            <person name="Lorenzi H."/>
            <person name="Galac M."/>
        </authorList>
    </citation>
    <scope>NUCLEOTIDE SEQUENCE [LARGE SCALE GENOMIC DNA]</scope>
    <source>
        <strain evidence="2 4">EAF2021</strain>
    </source>
</reference>
<evidence type="ECO:0008006" key="5">
    <source>
        <dbReference type="Google" id="ProtNLM"/>
    </source>
</evidence>
<comment type="caution">
    <text evidence="2">The sequence shown here is derived from an EMBL/GenBank/DDBJ whole genome shotgun (WGS) entry which is preliminary data.</text>
</comment>
<accession>A0ABR2HCT8</accession>